<dbReference type="InterPro" id="IPR050109">
    <property type="entry name" value="HTH-type_TetR-like_transc_reg"/>
</dbReference>
<evidence type="ECO:0000256" key="2">
    <source>
        <dbReference type="PROSITE-ProRule" id="PRU00335"/>
    </source>
</evidence>
<evidence type="ECO:0000256" key="1">
    <source>
        <dbReference type="ARBA" id="ARBA00023125"/>
    </source>
</evidence>
<sequence>MVRRQARGQQRIAEILDAALALFAEVGYAAASTNAIAARAGISPGSLYQFFRNKEEIAQALSERLVDALRTAHADAFADRDVVELPLAELVERMTDPLIGFNVANPGAKALFGNTDMPAALAAATRPLHEAVTGRVAAVLAARSPQLSDAEAVRYATVAVHIVRALMGPIVAASEGEREVLIGELRRALVGYLAPIDALSV</sequence>
<dbReference type="AlphaFoldDB" id="A0A1M7RBH3"/>
<gene>
    <name evidence="4" type="ORF">SAMN05443668_109272</name>
</gene>
<evidence type="ECO:0000313" key="4">
    <source>
        <dbReference type="EMBL" id="SHN43613.1"/>
    </source>
</evidence>
<accession>A0A1M7RBH3</accession>
<dbReference type="InterPro" id="IPR023772">
    <property type="entry name" value="DNA-bd_HTH_TetR-type_CS"/>
</dbReference>
<dbReference type="RefSeq" id="WP_073260867.1">
    <property type="nucleotide sequence ID" value="NZ_FRCS01000009.1"/>
</dbReference>
<evidence type="ECO:0000259" key="3">
    <source>
        <dbReference type="PROSITE" id="PS50977"/>
    </source>
</evidence>
<dbReference type="PROSITE" id="PS50977">
    <property type="entry name" value="HTH_TETR_2"/>
    <property type="match status" value="1"/>
</dbReference>
<dbReference type="SUPFAM" id="SSF46689">
    <property type="entry name" value="Homeodomain-like"/>
    <property type="match status" value="1"/>
</dbReference>
<evidence type="ECO:0000313" key="5">
    <source>
        <dbReference type="Proteomes" id="UP000184440"/>
    </source>
</evidence>
<dbReference type="EMBL" id="FRCS01000009">
    <property type="protein sequence ID" value="SHN43613.1"/>
    <property type="molecule type" value="Genomic_DNA"/>
</dbReference>
<proteinExistence type="predicted"/>
<dbReference type="Proteomes" id="UP000184440">
    <property type="component" value="Unassembled WGS sequence"/>
</dbReference>
<feature type="domain" description="HTH tetR-type" evidence="3">
    <location>
        <begin position="9"/>
        <end position="69"/>
    </location>
</feature>
<dbReference type="STRING" id="134849.SAMN05443668_109272"/>
<dbReference type="InterPro" id="IPR041669">
    <property type="entry name" value="TetR_C_15"/>
</dbReference>
<name>A0A1M7RBH3_9ACTN</name>
<keyword evidence="5" id="KW-1185">Reference proteome</keyword>
<dbReference type="PANTHER" id="PTHR30055:SF223">
    <property type="entry name" value="HTH-TYPE TRANSCRIPTIONAL REGULATOR UIDR"/>
    <property type="match status" value="1"/>
</dbReference>
<protein>
    <submittedName>
        <fullName evidence="4">Transcriptional regulator, TetR family</fullName>
    </submittedName>
</protein>
<dbReference type="Gene3D" id="1.10.357.10">
    <property type="entry name" value="Tetracycline Repressor, domain 2"/>
    <property type="match status" value="1"/>
</dbReference>
<dbReference type="Pfam" id="PF00440">
    <property type="entry name" value="TetR_N"/>
    <property type="match status" value="1"/>
</dbReference>
<dbReference type="InterPro" id="IPR009057">
    <property type="entry name" value="Homeodomain-like_sf"/>
</dbReference>
<dbReference type="Pfam" id="PF17918">
    <property type="entry name" value="TetR_C_15"/>
    <property type="match status" value="1"/>
</dbReference>
<dbReference type="PANTHER" id="PTHR30055">
    <property type="entry name" value="HTH-TYPE TRANSCRIPTIONAL REGULATOR RUTR"/>
    <property type="match status" value="1"/>
</dbReference>
<keyword evidence="1 2" id="KW-0238">DNA-binding</keyword>
<reference evidence="4 5" key="1">
    <citation type="submission" date="2016-11" db="EMBL/GenBank/DDBJ databases">
        <authorList>
            <person name="Jaros S."/>
            <person name="Januszkiewicz K."/>
            <person name="Wedrychowicz H."/>
        </authorList>
    </citation>
    <scope>NUCLEOTIDE SEQUENCE [LARGE SCALE GENOMIC DNA]</scope>
    <source>
        <strain evidence="4 5">DSM 46144</strain>
    </source>
</reference>
<dbReference type="GO" id="GO:0000976">
    <property type="term" value="F:transcription cis-regulatory region binding"/>
    <property type="evidence" value="ECO:0007669"/>
    <property type="project" value="TreeGrafter"/>
</dbReference>
<dbReference type="GO" id="GO:0003700">
    <property type="term" value="F:DNA-binding transcription factor activity"/>
    <property type="evidence" value="ECO:0007669"/>
    <property type="project" value="TreeGrafter"/>
</dbReference>
<organism evidence="4 5">
    <name type="scientific">Cryptosporangium aurantiacum</name>
    <dbReference type="NCBI Taxonomy" id="134849"/>
    <lineage>
        <taxon>Bacteria</taxon>
        <taxon>Bacillati</taxon>
        <taxon>Actinomycetota</taxon>
        <taxon>Actinomycetes</taxon>
        <taxon>Cryptosporangiales</taxon>
        <taxon>Cryptosporangiaceae</taxon>
        <taxon>Cryptosporangium</taxon>
    </lineage>
</organism>
<feature type="DNA-binding region" description="H-T-H motif" evidence="2">
    <location>
        <begin position="32"/>
        <end position="51"/>
    </location>
</feature>
<dbReference type="PROSITE" id="PS01081">
    <property type="entry name" value="HTH_TETR_1"/>
    <property type="match status" value="1"/>
</dbReference>
<dbReference type="PRINTS" id="PR00455">
    <property type="entry name" value="HTHTETR"/>
</dbReference>
<dbReference type="InterPro" id="IPR001647">
    <property type="entry name" value="HTH_TetR"/>
</dbReference>